<sequence>MSLGAIRSAVKNVFLCIASYFIGCLYALLVFIFYLMGKPRPRFGKAYLEKSPPYTLRLNDSALTLPLGSASDPEHRKHTTHSQDQCLLLTKLPVEPRKSIWELCLGGRRLRFSPLGGPGELTQLLCHEEPNQQGSSSHSLPSELPANDNQNMTGAHPGQNPKVFPLVLTCRKIYSEAINCLYSSNDFHISACYLGGLPSLLLPQRFNAIRSMTIDWGFPYGSPIPPGLEGFSHQTWGFWVNSWKILAGMKGLSVLDVKLSSDVFFNSYQWTRLQEEEKTLVLQPIREVTKPKKFRLLLPFSLDLYDSPLTTLPCAISFGKWDRSSGYF</sequence>
<accession>A0A8H2VW91</accession>
<feature type="region of interest" description="Disordered" evidence="1">
    <location>
        <begin position="130"/>
        <end position="158"/>
    </location>
</feature>
<feature type="compositionally biased region" description="Polar residues" evidence="1">
    <location>
        <begin position="131"/>
        <end position="140"/>
    </location>
</feature>
<evidence type="ECO:0000313" key="5">
    <source>
        <dbReference type="Proteomes" id="UP000624404"/>
    </source>
</evidence>
<comment type="caution">
    <text evidence="4">The sequence shown here is derived from an EMBL/GenBank/DDBJ whole genome shotgun (WGS) entry which is preliminary data.</text>
</comment>
<feature type="domain" description="DUF7730" evidence="3">
    <location>
        <begin position="81"/>
        <end position="301"/>
    </location>
</feature>
<evidence type="ECO:0000313" key="4">
    <source>
        <dbReference type="EMBL" id="CAD6445777.1"/>
    </source>
</evidence>
<dbReference type="OrthoDB" id="4757095at2759"/>
<dbReference type="EMBL" id="CAJHIA010000017">
    <property type="protein sequence ID" value="CAD6445777.1"/>
    <property type="molecule type" value="Genomic_DNA"/>
</dbReference>
<dbReference type="AlphaFoldDB" id="A0A8H2VW91"/>
<keyword evidence="2" id="KW-1133">Transmembrane helix</keyword>
<evidence type="ECO:0000256" key="2">
    <source>
        <dbReference type="SAM" id="Phobius"/>
    </source>
</evidence>
<dbReference type="Pfam" id="PF24864">
    <property type="entry name" value="DUF7730"/>
    <property type="match status" value="1"/>
</dbReference>
<dbReference type="PANTHER" id="PTHR38790">
    <property type="entry name" value="2EXR DOMAIN-CONTAINING PROTEIN-RELATED"/>
    <property type="match status" value="1"/>
</dbReference>
<gene>
    <name evidence="4" type="ORF">SCLTRI_LOCUS5987</name>
</gene>
<organism evidence="4 5">
    <name type="scientific">Sclerotinia trifoliorum</name>
    <dbReference type="NCBI Taxonomy" id="28548"/>
    <lineage>
        <taxon>Eukaryota</taxon>
        <taxon>Fungi</taxon>
        <taxon>Dikarya</taxon>
        <taxon>Ascomycota</taxon>
        <taxon>Pezizomycotina</taxon>
        <taxon>Leotiomycetes</taxon>
        <taxon>Helotiales</taxon>
        <taxon>Sclerotiniaceae</taxon>
        <taxon>Sclerotinia</taxon>
    </lineage>
</organism>
<reference evidence="4" key="1">
    <citation type="submission" date="2020-10" db="EMBL/GenBank/DDBJ databases">
        <authorList>
            <person name="Kusch S."/>
        </authorList>
    </citation>
    <scope>NUCLEOTIDE SEQUENCE</scope>
    <source>
        <strain evidence="4">SwB9</strain>
    </source>
</reference>
<dbReference type="PANTHER" id="PTHR38790:SF9">
    <property type="entry name" value="F-BOX DOMAIN-CONTAINING PROTEIN"/>
    <property type="match status" value="1"/>
</dbReference>
<evidence type="ECO:0000256" key="1">
    <source>
        <dbReference type="SAM" id="MobiDB-lite"/>
    </source>
</evidence>
<name>A0A8H2VW91_9HELO</name>
<protein>
    <submittedName>
        <fullName evidence="4">9ce08e0f-959e-497f-989e-71a09d173462</fullName>
    </submittedName>
</protein>
<evidence type="ECO:0000259" key="3">
    <source>
        <dbReference type="Pfam" id="PF24864"/>
    </source>
</evidence>
<dbReference type="Proteomes" id="UP000624404">
    <property type="component" value="Unassembled WGS sequence"/>
</dbReference>
<dbReference type="InterPro" id="IPR056632">
    <property type="entry name" value="DUF7730"/>
</dbReference>
<keyword evidence="5" id="KW-1185">Reference proteome</keyword>
<keyword evidence="2" id="KW-0472">Membrane</keyword>
<proteinExistence type="predicted"/>
<keyword evidence="2" id="KW-0812">Transmembrane</keyword>
<feature type="transmembrane region" description="Helical" evidence="2">
    <location>
        <begin position="12"/>
        <end position="35"/>
    </location>
</feature>